<reference evidence="2" key="1">
    <citation type="journal article" date="2022" name="bioRxiv">
        <title>Sequencing and chromosome-scale assembly of the giantPleurodeles waltlgenome.</title>
        <authorList>
            <person name="Brown T."/>
            <person name="Elewa A."/>
            <person name="Iarovenko S."/>
            <person name="Subramanian E."/>
            <person name="Araus A.J."/>
            <person name="Petzold A."/>
            <person name="Susuki M."/>
            <person name="Suzuki K.-i.T."/>
            <person name="Hayashi T."/>
            <person name="Toyoda A."/>
            <person name="Oliveira C."/>
            <person name="Osipova E."/>
            <person name="Leigh N.D."/>
            <person name="Simon A."/>
            <person name="Yun M.H."/>
        </authorList>
    </citation>
    <scope>NUCLEOTIDE SEQUENCE</scope>
    <source>
        <strain evidence="2">20211129_DDA</strain>
        <tissue evidence="2">Liver</tissue>
    </source>
</reference>
<dbReference type="Proteomes" id="UP001066276">
    <property type="component" value="Chromosome 6"/>
</dbReference>
<evidence type="ECO:0000313" key="3">
    <source>
        <dbReference type="Proteomes" id="UP001066276"/>
    </source>
</evidence>
<protein>
    <submittedName>
        <fullName evidence="2">Uncharacterized protein</fullName>
    </submittedName>
</protein>
<organism evidence="2 3">
    <name type="scientific">Pleurodeles waltl</name>
    <name type="common">Iberian ribbed newt</name>
    <dbReference type="NCBI Taxonomy" id="8319"/>
    <lineage>
        <taxon>Eukaryota</taxon>
        <taxon>Metazoa</taxon>
        <taxon>Chordata</taxon>
        <taxon>Craniata</taxon>
        <taxon>Vertebrata</taxon>
        <taxon>Euteleostomi</taxon>
        <taxon>Amphibia</taxon>
        <taxon>Batrachia</taxon>
        <taxon>Caudata</taxon>
        <taxon>Salamandroidea</taxon>
        <taxon>Salamandridae</taxon>
        <taxon>Pleurodelinae</taxon>
        <taxon>Pleurodeles</taxon>
    </lineage>
</organism>
<feature type="region of interest" description="Disordered" evidence="1">
    <location>
        <begin position="240"/>
        <end position="263"/>
    </location>
</feature>
<keyword evidence="3" id="KW-1185">Reference proteome</keyword>
<proteinExistence type="predicted"/>
<dbReference type="AlphaFoldDB" id="A0AAV7R3Y1"/>
<evidence type="ECO:0000256" key="1">
    <source>
        <dbReference type="SAM" id="MobiDB-lite"/>
    </source>
</evidence>
<feature type="compositionally biased region" description="Basic and acidic residues" evidence="1">
    <location>
        <begin position="62"/>
        <end position="71"/>
    </location>
</feature>
<name>A0AAV7R3Y1_PLEWA</name>
<evidence type="ECO:0000313" key="2">
    <source>
        <dbReference type="EMBL" id="KAJ1145443.1"/>
    </source>
</evidence>
<accession>A0AAV7R3Y1</accession>
<feature type="region of interest" description="Disordered" evidence="1">
    <location>
        <begin position="41"/>
        <end position="121"/>
    </location>
</feature>
<comment type="caution">
    <text evidence="2">The sequence shown here is derived from an EMBL/GenBank/DDBJ whole genome shotgun (WGS) entry which is preliminary data.</text>
</comment>
<feature type="compositionally biased region" description="Low complexity" evidence="1">
    <location>
        <begin position="41"/>
        <end position="58"/>
    </location>
</feature>
<sequence>MCRLTGGAEEGTGGAAGAVLWERAALELRKTRLAVAHFPLRGRSSGSNRRSGRDSTSSLLPREQRVDDGAHEAVVPSVKGGSLAAQTAEETAGLVRGRGRRRLGEESLGSTKKSGNSREVNVRGKSGGCGVVICEFSKETPLVSYHRKKFLGAKLAKKGKTDSPVIVRPKITSSLRSYFKILPLVASDDCSRFTGPEEGTQPSVIKMMEEVGTEVRVEEMAVGDKSGKKDRCPVLAVDLESQEEQTGESPPGPMGNNNHAPGISQPLRVEVGEGTARLSPMEEMIMKLAEEIKKGFSVSKANQASIKEVCEILETKFDLLAKTTQLLEETVESLKEDVVQIKQDLQESRACEQDLQDKVERIENVARRHIVPHSLRIPYSWKKPKGRLRRTFRGYIVTRLGETLAGRNLGRS</sequence>
<dbReference type="EMBL" id="JANPWB010000010">
    <property type="protein sequence ID" value="KAJ1145443.1"/>
    <property type="molecule type" value="Genomic_DNA"/>
</dbReference>
<gene>
    <name evidence="2" type="ORF">NDU88_011729</name>
</gene>